<evidence type="ECO:0000313" key="1">
    <source>
        <dbReference type="EMBL" id="VTR03256.1"/>
    </source>
</evidence>
<name>A0AAX3IAT3_9PSED</name>
<accession>A0AAX3IAT3</accession>
<gene>
    <name evidence="1" type="ORF">NCTC10696_04250</name>
</gene>
<dbReference type="AlphaFoldDB" id="A0AAX3IAT3"/>
<proteinExistence type="predicted"/>
<dbReference type="Proteomes" id="UP000306562">
    <property type="component" value="Chromosome"/>
</dbReference>
<reference evidence="1 2" key="1">
    <citation type="submission" date="2019-05" db="EMBL/GenBank/DDBJ databases">
        <authorList>
            <consortium name="Pathogen Informatics"/>
        </authorList>
    </citation>
    <scope>NUCLEOTIDE SEQUENCE [LARGE SCALE GENOMIC DNA]</scope>
    <source>
        <strain evidence="1 2">NCTC10696</strain>
    </source>
</reference>
<evidence type="ECO:0000313" key="2">
    <source>
        <dbReference type="Proteomes" id="UP000306562"/>
    </source>
</evidence>
<dbReference type="EMBL" id="LR590482">
    <property type="protein sequence ID" value="VTR03256.1"/>
    <property type="molecule type" value="Genomic_DNA"/>
</dbReference>
<organism evidence="1 2">
    <name type="scientific">Pseudomonas synxantha</name>
    <dbReference type="NCBI Taxonomy" id="47883"/>
    <lineage>
        <taxon>Bacteria</taxon>
        <taxon>Pseudomonadati</taxon>
        <taxon>Pseudomonadota</taxon>
        <taxon>Gammaproteobacteria</taxon>
        <taxon>Pseudomonadales</taxon>
        <taxon>Pseudomonadaceae</taxon>
        <taxon>Pseudomonas</taxon>
    </lineage>
</organism>
<protein>
    <submittedName>
        <fullName evidence="1">Uncharacterized protein</fullName>
    </submittedName>
</protein>
<sequence>MACTNNYWRANGSAGLICILRAYAGQLEGDFIELFCTDLLVPVDFHTVTEQEAREEKPIPLHICASRLPDGTVRFRVFGGVLARPRCELNKKPRILRSGAFY</sequence>